<accession>A0A9W8PF02</accession>
<evidence type="ECO:0000313" key="3">
    <source>
        <dbReference type="Proteomes" id="UP001152130"/>
    </source>
</evidence>
<evidence type="ECO:0000313" key="2">
    <source>
        <dbReference type="EMBL" id="KAJ4003950.1"/>
    </source>
</evidence>
<evidence type="ECO:0000256" key="1">
    <source>
        <dbReference type="SAM" id="MobiDB-lite"/>
    </source>
</evidence>
<dbReference type="EMBL" id="JAPDHF010000025">
    <property type="protein sequence ID" value="KAJ4003950.1"/>
    <property type="molecule type" value="Genomic_DNA"/>
</dbReference>
<feature type="region of interest" description="Disordered" evidence="1">
    <location>
        <begin position="61"/>
        <end position="161"/>
    </location>
</feature>
<sequence length="161" mass="18614">MKKIARERLNGRQIKNLIRAAGALARGDSTADSNVSRRHLKTALGPMKTFRRVVMEHVRLNEEKQVSVVNEEVEEEDQNDEVNSDEDEDNQEEEEQYSDDDDHDDEEEQKDPGEYEESEIEIDLTGEQNEEVGMDNGSDNYNEAEPDGDYAFQQTKHRRLI</sequence>
<organism evidence="2 3">
    <name type="scientific">Fusarium irregulare</name>
    <dbReference type="NCBI Taxonomy" id="2494466"/>
    <lineage>
        <taxon>Eukaryota</taxon>
        <taxon>Fungi</taxon>
        <taxon>Dikarya</taxon>
        <taxon>Ascomycota</taxon>
        <taxon>Pezizomycotina</taxon>
        <taxon>Sordariomycetes</taxon>
        <taxon>Hypocreomycetidae</taxon>
        <taxon>Hypocreales</taxon>
        <taxon>Nectriaceae</taxon>
        <taxon>Fusarium</taxon>
        <taxon>Fusarium incarnatum-equiseti species complex</taxon>
    </lineage>
</organism>
<name>A0A9W8PF02_9HYPO</name>
<feature type="compositionally biased region" description="Acidic residues" evidence="1">
    <location>
        <begin position="71"/>
        <end position="133"/>
    </location>
</feature>
<reference evidence="2" key="1">
    <citation type="submission" date="2022-10" db="EMBL/GenBank/DDBJ databases">
        <title>Fusarium specimens isolated from Avocado Roots.</title>
        <authorList>
            <person name="Stajich J."/>
            <person name="Roper C."/>
            <person name="Heimlech-Rivalta G."/>
        </authorList>
    </citation>
    <scope>NUCLEOTIDE SEQUENCE</scope>
    <source>
        <strain evidence="2">CF00143</strain>
    </source>
</reference>
<keyword evidence="3" id="KW-1185">Reference proteome</keyword>
<protein>
    <submittedName>
        <fullName evidence="2">Uncharacterized protein</fullName>
    </submittedName>
</protein>
<dbReference type="Proteomes" id="UP001152130">
    <property type="component" value="Unassembled WGS sequence"/>
</dbReference>
<dbReference type="AlphaFoldDB" id="A0A9W8PF02"/>
<gene>
    <name evidence="2" type="ORF">NW766_011805</name>
</gene>
<comment type="caution">
    <text evidence="2">The sequence shown here is derived from an EMBL/GenBank/DDBJ whole genome shotgun (WGS) entry which is preliminary data.</text>
</comment>
<proteinExistence type="predicted"/>